<evidence type="ECO:0000259" key="6">
    <source>
        <dbReference type="PROSITE" id="PS50826"/>
    </source>
</evidence>
<evidence type="ECO:0000256" key="4">
    <source>
        <dbReference type="ARBA" id="ARBA00023006"/>
    </source>
</evidence>
<feature type="region of interest" description="Disordered" evidence="5">
    <location>
        <begin position="699"/>
        <end position="749"/>
    </location>
</feature>
<dbReference type="GO" id="GO:0006914">
    <property type="term" value="P:autophagy"/>
    <property type="evidence" value="ECO:0007669"/>
    <property type="project" value="UniProtKB-KW"/>
</dbReference>
<dbReference type="PANTHER" id="PTHR45971:SF1">
    <property type="entry name" value="RUBICON, ISOFORM A"/>
    <property type="match status" value="1"/>
</dbReference>
<dbReference type="InterPro" id="IPR004012">
    <property type="entry name" value="Run_dom"/>
</dbReference>
<organism evidence="7 8">
    <name type="scientific">Penaeus vannamei</name>
    <name type="common">Whiteleg shrimp</name>
    <name type="synonym">Litopenaeus vannamei</name>
    <dbReference type="NCBI Taxonomy" id="6689"/>
    <lineage>
        <taxon>Eukaryota</taxon>
        <taxon>Metazoa</taxon>
        <taxon>Ecdysozoa</taxon>
        <taxon>Arthropoda</taxon>
        <taxon>Crustacea</taxon>
        <taxon>Multicrustacea</taxon>
        <taxon>Malacostraca</taxon>
        <taxon>Eumalacostraca</taxon>
        <taxon>Eucarida</taxon>
        <taxon>Decapoda</taxon>
        <taxon>Dendrobranchiata</taxon>
        <taxon>Penaeoidea</taxon>
        <taxon>Penaeidae</taxon>
        <taxon>Penaeus</taxon>
    </lineage>
</organism>
<dbReference type="AlphaFoldDB" id="A0A3R7MEQ8"/>
<feature type="compositionally biased region" description="Basic and acidic residues" evidence="5">
    <location>
        <begin position="313"/>
        <end position="333"/>
    </location>
</feature>
<dbReference type="SUPFAM" id="SSF140741">
    <property type="entry name" value="RUN domain-like"/>
    <property type="match status" value="1"/>
</dbReference>
<dbReference type="GO" id="GO:0005770">
    <property type="term" value="C:late endosome"/>
    <property type="evidence" value="ECO:0007669"/>
    <property type="project" value="UniProtKB-SubCell"/>
</dbReference>
<dbReference type="OrthoDB" id="10067503at2759"/>
<gene>
    <name evidence="7" type="ORF">C7M84_007056</name>
</gene>
<feature type="region of interest" description="Disordered" evidence="5">
    <location>
        <begin position="854"/>
        <end position="915"/>
    </location>
</feature>
<dbReference type="SMART" id="SM01175">
    <property type="entry name" value="DUF4206"/>
    <property type="match status" value="1"/>
</dbReference>
<feature type="compositionally biased region" description="Basic and acidic residues" evidence="5">
    <location>
        <begin position="1230"/>
        <end position="1264"/>
    </location>
</feature>
<dbReference type="Gene3D" id="1.20.58.900">
    <property type="match status" value="1"/>
</dbReference>
<keyword evidence="4" id="KW-0072">Autophagy</keyword>
<dbReference type="GO" id="GO:1901981">
    <property type="term" value="F:phosphatidylinositol phosphate binding"/>
    <property type="evidence" value="ECO:0007669"/>
    <property type="project" value="TreeGrafter"/>
</dbReference>
<proteinExistence type="predicted"/>
<reference evidence="7 8" key="1">
    <citation type="submission" date="2018-04" db="EMBL/GenBank/DDBJ databases">
        <authorList>
            <person name="Zhang X."/>
            <person name="Yuan J."/>
            <person name="Li F."/>
            <person name="Xiang J."/>
        </authorList>
    </citation>
    <scope>NUCLEOTIDE SEQUENCE [LARGE SCALE GENOMIC DNA]</scope>
    <source>
        <tissue evidence="7">Muscle</tissue>
    </source>
</reference>
<dbReference type="Pfam" id="PF13901">
    <property type="entry name" value="RH_dom"/>
    <property type="match status" value="1"/>
</dbReference>
<sequence length="1264" mass="140288">LSPDIIYQKVKKKKVTRVEYQKTRIGPQPTKHGSADEFDVQRNKDDSGKLQTMTEGVKEPHCAHPKHRSCACGHRTEDWQHGNVPSVAIRDQCVAIRTLLSDLVNTVGAVLTSRPKHVWQVYGGFQRIYEATKNIFYHGCIHSDTQGNADIWPFVVGLRVLSPVLGPYVEVSTVSKPADEWIRSSLQKLQLAAKVAALTIDKDYVKKHYQPWALLCSPAHTGAVIKCLQALEENSQDLLADIDPKLLVGTQWMSLGTAVESIHRRPSGLPRHLLDGHSLEKKNKSPEKRDASSLPTSPITDRNWSPMWPSQSDDEKRRGERGFVETPKNDRAASKYVTNPVNINRTCSRRLFPNDNFVPLRRGKSEASIKVFPKGQFHPWEQPVRKDQQEDRNITLMTRESPDGSSGSSDWPATSPVSHPPSFSNKDISEISSSTIAKLVQGKSPAESVNGTGARPKDSVSPQPLVIQQFHDISDSGSGPRSNISPSLLQVDYGGENTASEGEASSLYSLHNQRAGLGFRTPQLRRRASSWRMMSAPADSDQDSEDTTDGSVPQASRRRRRLTPSQQRSGLSVKLLVDSRGILMADETQGIEEQKGSQEKVSETFVADLPPKGQNNPESSSLPHHSTLDPSSELVSQTSKINKPERTLQISDQVSSVVPHMTSTPVTAALHPDTTDGIAFSAPGRVSKPSNLEIPEITKSKKKTHGRSRSDGAQELVGKLRLSTSNTEPTLESGVPGKNGGSKEDVGSILPNPVRKRFMEDGGQSITPAADYGFFPRPQPGQSLIGFLSSKEFHKPYAELDRENAHFNISEAVIAALTQMQFDAWTRDINTNPITAEDSDEEIRNLQARIREKRRQKLSGTAVSASPSTNTLTESTSDPQRWVRSQPLKVESMSCTTDNSVCESPQSSTYNSESDLLSDFEEEDHNGSSVYREETTLPLSRKTSVSDSIIFKGDLTAENVALNLLKHFSDQKLPKASELEWLVSEQEAPQKLLPLPTSVAVSPDDSGAPKDIQQPQTQLRGTSEWAPPRPQLILTLHTNTKRSVLMGTQGWRCAGCGMRVSERLSRHFRLCHYLGRYFCTTCHSNQTAIIPAKVLHKWDFKLYAVASFSSELLERMRSDPLFNVGALNPRLYKRCRHLHQTHIYRLQLYYTLPYINTCSRGLSERTMLGKLPQHWANDPHVYSLDDLLAIKGGQLVAEIKDVTSVCISHIAKCQRSVNAAMPASTMVASRQDDAPRCIRRESRRSSREVIEKQDSVESSSSKES</sequence>
<feature type="region of interest" description="Disordered" evidence="5">
    <location>
        <begin position="1224"/>
        <end position="1264"/>
    </location>
</feature>
<feature type="region of interest" description="Disordered" evidence="5">
    <location>
        <begin position="266"/>
        <end position="333"/>
    </location>
</feature>
<evidence type="ECO:0000313" key="8">
    <source>
        <dbReference type="Proteomes" id="UP000283509"/>
    </source>
</evidence>
<reference evidence="7 8" key="2">
    <citation type="submission" date="2019-01" db="EMBL/GenBank/DDBJ databases">
        <title>The decoding of complex shrimp genome reveals the adaptation for benthos swimmer, frequently molting mechanism and breeding impact on genome.</title>
        <authorList>
            <person name="Sun Y."/>
            <person name="Gao Y."/>
            <person name="Yu Y."/>
        </authorList>
    </citation>
    <scope>NUCLEOTIDE SEQUENCE [LARGE SCALE GENOMIC DNA]</scope>
    <source>
        <tissue evidence="7">Muscle</tissue>
    </source>
</reference>
<name>A0A3R7MEQ8_PENVA</name>
<feature type="compositionally biased region" description="Polar residues" evidence="5">
    <location>
        <begin position="415"/>
        <end position="436"/>
    </location>
</feature>
<keyword evidence="3" id="KW-0967">Endosome</keyword>
<comment type="caution">
    <text evidence="7">The sequence shown here is derived from an EMBL/GenBank/DDBJ whole genome shotgun (WGS) entry which is preliminary data.</text>
</comment>
<evidence type="ECO:0000256" key="5">
    <source>
        <dbReference type="SAM" id="MobiDB-lite"/>
    </source>
</evidence>
<feature type="compositionally biased region" description="Basic and acidic residues" evidence="5">
    <location>
        <begin position="33"/>
        <end position="42"/>
    </location>
</feature>
<feature type="region of interest" description="Disordered" evidence="5">
    <location>
        <begin position="23"/>
        <end position="42"/>
    </location>
</feature>
<evidence type="ECO:0000256" key="3">
    <source>
        <dbReference type="ARBA" id="ARBA00022753"/>
    </source>
</evidence>
<feature type="compositionally biased region" description="Low complexity" evidence="5">
    <location>
        <begin position="403"/>
        <end position="412"/>
    </location>
</feature>
<dbReference type="InterPro" id="IPR048569">
    <property type="entry name" value="RUBC_PIKBD"/>
</dbReference>
<comment type="subcellular location">
    <subcellularLocation>
        <location evidence="1">Late endosome</location>
    </subcellularLocation>
</comment>
<dbReference type="InterPro" id="IPR025258">
    <property type="entry name" value="RH_dom"/>
</dbReference>
<dbReference type="InterPro" id="IPR052428">
    <property type="entry name" value="Autophagy_HostDef_Reg"/>
</dbReference>
<feature type="compositionally biased region" description="Polar residues" evidence="5">
    <location>
        <begin position="858"/>
        <end position="879"/>
    </location>
</feature>
<dbReference type="Pfam" id="PF02759">
    <property type="entry name" value="RUN"/>
    <property type="match status" value="1"/>
</dbReference>
<feature type="compositionally biased region" description="Polar residues" evidence="5">
    <location>
        <begin position="475"/>
        <end position="488"/>
    </location>
</feature>
<feature type="compositionally biased region" description="Basic and acidic residues" evidence="5">
    <location>
        <begin position="272"/>
        <end position="291"/>
    </location>
</feature>
<accession>A0A3R7MEQ8</accession>
<feature type="compositionally biased region" description="Polar residues" evidence="5">
    <location>
        <begin position="613"/>
        <end position="641"/>
    </location>
</feature>
<feature type="compositionally biased region" description="Polar residues" evidence="5">
    <location>
        <begin position="293"/>
        <end position="311"/>
    </location>
</feature>
<keyword evidence="8" id="KW-1185">Reference proteome</keyword>
<feature type="region of interest" description="Disordered" evidence="5">
    <location>
        <begin position="999"/>
        <end position="1024"/>
    </location>
</feature>
<feature type="domain" description="RUN" evidence="6">
    <location>
        <begin position="119"/>
        <end position="243"/>
    </location>
</feature>
<dbReference type="PROSITE" id="PS50826">
    <property type="entry name" value="RUN"/>
    <property type="match status" value="1"/>
</dbReference>
<dbReference type="PANTHER" id="PTHR45971">
    <property type="entry name" value="PHOX (PX) DOMAIN-CONTAINING PROTEIN"/>
    <property type="match status" value="1"/>
</dbReference>
<dbReference type="Proteomes" id="UP000283509">
    <property type="component" value="Unassembled WGS sequence"/>
</dbReference>
<keyword evidence="2" id="KW-0597">Phosphoprotein</keyword>
<protein>
    <recommendedName>
        <fullName evidence="6">RUN domain-containing protein</fullName>
    </recommendedName>
</protein>
<feature type="region of interest" description="Disordered" evidence="5">
    <location>
        <begin position="607"/>
        <end position="645"/>
    </location>
</feature>
<feature type="compositionally biased region" description="Polar residues" evidence="5">
    <location>
        <begin position="893"/>
        <end position="911"/>
    </location>
</feature>
<dbReference type="EMBL" id="QCYY01001898">
    <property type="protein sequence ID" value="ROT74437.1"/>
    <property type="molecule type" value="Genomic_DNA"/>
</dbReference>
<dbReference type="STRING" id="6689.A0A3R7MEQ8"/>
<feature type="region of interest" description="Disordered" evidence="5">
    <location>
        <begin position="398"/>
        <end position="500"/>
    </location>
</feature>
<dbReference type="InterPro" id="IPR037213">
    <property type="entry name" value="Run_dom_sf"/>
</dbReference>
<evidence type="ECO:0000256" key="2">
    <source>
        <dbReference type="ARBA" id="ARBA00022553"/>
    </source>
</evidence>
<evidence type="ECO:0000256" key="1">
    <source>
        <dbReference type="ARBA" id="ARBA00004603"/>
    </source>
</evidence>
<feature type="region of interest" description="Disordered" evidence="5">
    <location>
        <begin position="519"/>
        <end position="573"/>
    </location>
</feature>
<evidence type="ECO:0000313" key="7">
    <source>
        <dbReference type="EMBL" id="ROT74437.1"/>
    </source>
</evidence>
<dbReference type="Pfam" id="PF21054">
    <property type="entry name" value="RUBC_PIKBD"/>
    <property type="match status" value="1"/>
</dbReference>
<feature type="non-terminal residue" evidence="7">
    <location>
        <position position="1"/>
    </location>
</feature>
<dbReference type="CDD" id="cd17686">
    <property type="entry name" value="RUN_RUBCN"/>
    <property type="match status" value="1"/>
</dbReference>